<dbReference type="Pfam" id="PF01944">
    <property type="entry name" value="SpoIIM"/>
    <property type="match status" value="1"/>
</dbReference>
<feature type="transmembrane region" description="Helical" evidence="1">
    <location>
        <begin position="163"/>
        <end position="183"/>
    </location>
</feature>
<reference evidence="2 3" key="1">
    <citation type="submission" date="2016-10" db="EMBL/GenBank/DDBJ databases">
        <authorList>
            <person name="de Groot N.N."/>
        </authorList>
    </citation>
    <scope>NUCLEOTIDE SEQUENCE [LARGE SCALE GENOMIC DNA]</scope>
    <source>
        <strain evidence="2 3">CGMCC 4.6945</strain>
    </source>
</reference>
<keyword evidence="1" id="KW-0812">Transmembrane</keyword>
<dbReference type="PANTHER" id="PTHR35337">
    <property type="entry name" value="SLR1478 PROTEIN"/>
    <property type="match status" value="1"/>
</dbReference>
<dbReference type="AlphaFoldDB" id="A0A1I0UZU7"/>
<dbReference type="PANTHER" id="PTHR35337:SF1">
    <property type="entry name" value="SLR1478 PROTEIN"/>
    <property type="match status" value="1"/>
</dbReference>
<gene>
    <name evidence="2" type="ORF">SAMN05421867_10151</name>
</gene>
<evidence type="ECO:0000256" key="1">
    <source>
        <dbReference type="SAM" id="Phobius"/>
    </source>
</evidence>
<dbReference type="OrthoDB" id="5243448at2"/>
<protein>
    <submittedName>
        <fullName evidence="2">Uncharacterized membrane protein SpoIIM, required for sporulation</fullName>
    </submittedName>
</protein>
<feature type="transmembrane region" description="Helical" evidence="1">
    <location>
        <begin position="100"/>
        <end position="121"/>
    </location>
</feature>
<feature type="transmembrane region" description="Helical" evidence="1">
    <location>
        <begin position="215"/>
        <end position="233"/>
    </location>
</feature>
<evidence type="ECO:0000313" key="3">
    <source>
        <dbReference type="Proteomes" id="UP000199012"/>
    </source>
</evidence>
<keyword evidence="1" id="KW-0472">Membrane</keyword>
<dbReference type="RefSeq" id="WP_090030353.1">
    <property type="nucleotide sequence ID" value="NZ_BONM01000023.1"/>
</dbReference>
<feature type="transmembrane region" description="Helical" evidence="1">
    <location>
        <begin position="253"/>
        <end position="276"/>
    </location>
</feature>
<accession>A0A1I0UZU7</accession>
<keyword evidence="3" id="KW-1185">Reference proteome</keyword>
<dbReference type="InterPro" id="IPR002798">
    <property type="entry name" value="SpoIIM-like"/>
</dbReference>
<dbReference type="EMBL" id="FOKA01000001">
    <property type="protein sequence ID" value="SFA69561.1"/>
    <property type="molecule type" value="Genomic_DNA"/>
</dbReference>
<evidence type="ECO:0000313" key="2">
    <source>
        <dbReference type="EMBL" id="SFA69561.1"/>
    </source>
</evidence>
<name>A0A1I0UZU7_9CELL</name>
<dbReference type="Proteomes" id="UP000199012">
    <property type="component" value="Unassembled WGS sequence"/>
</dbReference>
<dbReference type="STRING" id="988821.SAMN05421867_10151"/>
<organism evidence="2 3">
    <name type="scientific">Cellulomonas marina</name>
    <dbReference type="NCBI Taxonomy" id="988821"/>
    <lineage>
        <taxon>Bacteria</taxon>
        <taxon>Bacillati</taxon>
        <taxon>Actinomycetota</taxon>
        <taxon>Actinomycetes</taxon>
        <taxon>Micrococcales</taxon>
        <taxon>Cellulomonadaceae</taxon>
        <taxon>Cellulomonas</taxon>
    </lineage>
</organism>
<feature type="transmembrane region" description="Helical" evidence="1">
    <location>
        <begin position="282"/>
        <end position="302"/>
    </location>
</feature>
<feature type="transmembrane region" description="Helical" evidence="1">
    <location>
        <begin position="190"/>
        <end position="209"/>
    </location>
</feature>
<sequence>MDLDALVATREQQWSRLGALSGRRRLSGEESDELVRLYQATATDLSAVRSGAPDPETVTRLSQLLARSRSRIAGAQEPSWRHVVRYLGVDVPAALYRNRWWTVGVMVAFLALGTVSGWWVATQPDVLATMGTPQAREEYVRTAFAEYYDPGAGFAAVVWTNNAWITALTIGTGITGVLPLWVLVQNAVGVGAAGGLMAAYGELDLFLQLIAPHGLLELTAVFVAGGAGLRLFWTLVDPGPRPRSRALGEEGRALVTVAVGLVLVLAVSGAIEGFVTGSGLPWWLKIVIGAVALALFWAWTLVVGGRAVRAGATGDLDDDRAGYRASVSG</sequence>
<keyword evidence="1" id="KW-1133">Transmembrane helix</keyword>
<proteinExistence type="predicted"/>